<evidence type="ECO:0000256" key="1">
    <source>
        <dbReference type="ARBA" id="ARBA00022676"/>
    </source>
</evidence>
<evidence type="ECO:0000256" key="2">
    <source>
        <dbReference type="ARBA" id="ARBA00022679"/>
    </source>
</evidence>
<dbReference type="GO" id="GO:0016757">
    <property type="term" value="F:glycosyltransferase activity"/>
    <property type="evidence" value="ECO:0007669"/>
    <property type="project" value="UniProtKB-KW"/>
</dbReference>
<dbReference type="KEGG" id="fil:BN1229_v1_2743"/>
<keyword evidence="2 5" id="KW-0808">Transferase</keyword>
<dbReference type="OrthoDB" id="9781738at2"/>
<gene>
    <name evidence="5" type="ORF">YBN1229_v1_3169</name>
</gene>
<evidence type="ECO:0000259" key="3">
    <source>
        <dbReference type="Pfam" id="PF00534"/>
    </source>
</evidence>
<dbReference type="EMBL" id="LN829119">
    <property type="protein sequence ID" value="CPR21712.1"/>
    <property type="molecule type" value="Genomic_DNA"/>
</dbReference>
<accession>A0A0D6JIH2</accession>
<dbReference type="PANTHER" id="PTHR12526:SF510">
    <property type="entry name" value="D-INOSITOL 3-PHOSPHATE GLYCOSYLTRANSFERASE"/>
    <property type="match status" value="1"/>
</dbReference>
<dbReference type="Pfam" id="PF00534">
    <property type="entry name" value="Glycos_transf_1"/>
    <property type="match status" value="1"/>
</dbReference>
<keyword evidence="6" id="KW-1185">Reference proteome</keyword>
<name>A0A0D6JIH2_9HYPH</name>
<evidence type="ECO:0000259" key="4">
    <source>
        <dbReference type="Pfam" id="PF13439"/>
    </source>
</evidence>
<protein>
    <submittedName>
        <fullName evidence="5">Putative Glycosyltransferase</fullName>
    </submittedName>
</protein>
<dbReference type="RefSeq" id="WP_046478553.1">
    <property type="nucleotide sequence ID" value="NZ_LN829118.1"/>
</dbReference>
<dbReference type="InterPro" id="IPR001296">
    <property type="entry name" value="Glyco_trans_1"/>
</dbReference>
<reference evidence="6" key="1">
    <citation type="submission" date="2015-02" db="EMBL/GenBank/DDBJ databases">
        <authorList>
            <person name="Chooi Y.-H."/>
        </authorList>
    </citation>
    <scope>NUCLEOTIDE SEQUENCE [LARGE SCALE GENOMIC DNA]</scope>
    <source>
        <strain evidence="6">strain Y</strain>
    </source>
</reference>
<dbReference type="AlphaFoldDB" id="A0A0D6JIH2"/>
<feature type="domain" description="Glycosyl transferase family 1" evidence="3">
    <location>
        <begin position="181"/>
        <end position="339"/>
    </location>
</feature>
<evidence type="ECO:0000313" key="6">
    <source>
        <dbReference type="Proteomes" id="UP000033187"/>
    </source>
</evidence>
<dbReference type="Pfam" id="PF13439">
    <property type="entry name" value="Glyco_transf_4"/>
    <property type="match status" value="1"/>
</dbReference>
<dbReference type="SUPFAM" id="SSF53756">
    <property type="entry name" value="UDP-Glycosyltransferase/glycogen phosphorylase"/>
    <property type="match status" value="1"/>
</dbReference>
<dbReference type="Proteomes" id="UP000033187">
    <property type="component" value="Chromosome 1"/>
</dbReference>
<dbReference type="Gene3D" id="3.40.50.2000">
    <property type="entry name" value="Glycogen Phosphorylase B"/>
    <property type="match status" value="2"/>
</dbReference>
<sequence length="368" mass="40601">MVVALYFYGLSNAGGAERMICQLANALDLRGFTVHLVSWDAEGAQTFYPLRSSVSWHRLGFRPGARDKLRRTRALASVLRKAGARALVGFVMSGDKTVYAAAKLSGVRLIAAERNSPSMYRLRYSALQRRISFASLRLCDRIAVQFTDYMAGYPASLRSRMEVIGNPVGSADTLARPGVSSADGRYTLLAAGRLDPLQKRFDHLVQAFAAIAERHRDWDLRIVGGGPQEDELRKLIREHSLQDRVKLEATTLDIFKAYSEAHLFAIPSLWEGFPNVLAEAMSHGLPAVGYRGADGVAQLIEDGASGWLAEGLHDPQMLAVELSRAMGDASERVRRGSKASLAMAAYSPEIQYDRWENLIRTCLDGERV</sequence>
<keyword evidence="1" id="KW-0328">Glycosyltransferase</keyword>
<dbReference type="KEGG" id="fiy:BN1229_v1_3169"/>
<organism evidence="5 6">
    <name type="scientific">Candidatus Filomicrobium marinum</name>
    <dbReference type="NCBI Taxonomy" id="1608628"/>
    <lineage>
        <taxon>Bacteria</taxon>
        <taxon>Pseudomonadati</taxon>
        <taxon>Pseudomonadota</taxon>
        <taxon>Alphaproteobacteria</taxon>
        <taxon>Hyphomicrobiales</taxon>
        <taxon>Hyphomicrobiaceae</taxon>
        <taxon>Filomicrobium</taxon>
    </lineage>
</organism>
<dbReference type="PANTHER" id="PTHR12526">
    <property type="entry name" value="GLYCOSYLTRANSFERASE"/>
    <property type="match status" value="1"/>
</dbReference>
<evidence type="ECO:0000313" key="5">
    <source>
        <dbReference type="EMBL" id="CPR21712.1"/>
    </source>
</evidence>
<feature type="domain" description="Glycosyltransferase subfamily 4-like N-terminal" evidence="4">
    <location>
        <begin position="14"/>
        <end position="144"/>
    </location>
</feature>
<dbReference type="InterPro" id="IPR028098">
    <property type="entry name" value="Glyco_trans_4-like_N"/>
</dbReference>
<proteinExistence type="predicted"/>